<feature type="transmembrane region" description="Helical" evidence="1">
    <location>
        <begin position="193"/>
        <end position="218"/>
    </location>
</feature>
<feature type="transmembrane region" description="Helical" evidence="1">
    <location>
        <begin position="80"/>
        <end position="98"/>
    </location>
</feature>
<dbReference type="RefSeq" id="WP_058700061.1">
    <property type="nucleotide sequence ID" value="NZ_CP013690.1"/>
</dbReference>
<dbReference type="Pfam" id="PF20394">
    <property type="entry name" value="DUF6688"/>
    <property type="match status" value="1"/>
</dbReference>
<feature type="transmembrane region" description="Helical" evidence="1">
    <location>
        <begin position="151"/>
        <end position="172"/>
    </location>
</feature>
<dbReference type="EMBL" id="CP013690">
    <property type="protein sequence ID" value="ALU28414.1"/>
    <property type="molecule type" value="Genomic_DNA"/>
</dbReference>
<dbReference type="Proteomes" id="UP000069030">
    <property type="component" value="Chromosome"/>
</dbReference>
<keyword evidence="1" id="KW-1133">Transmembrane helix</keyword>
<evidence type="ECO:0000259" key="2">
    <source>
        <dbReference type="Pfam" id="PF20394"/>
    </source>
</evidence>
<evidence type="ECO:0000313" key="5">
    <source>
        <dbReference type="Proteomes" id="UP000069030"/>
    </source>
</evidence>
<organism evidence="4 5">
    <name type="scientific">Myroides odoratimimus</name>
    <dbReference type="NCBI Taxonomy" id="76832"/>
    <lineage>
        <taxon>Bacteria</taxon>
        <taxon>Pseudomonadati</taxon>
        <taxon>Bacteroidota</taxon>
        <taxon>Flavobacteriia</taxon>
        <taxon>Flavobacteriales</taxon>
        <taxon>Flavobacteriaceae</taxon>
        <taxon>Myroides</taxon>
    </lineage>
</organism>
<evidence type="ECO:0000313" key="4">
    <source>
        <dbReference type="EMBL" id="ALU28414.1"/>
    </source>
</evidence>
<feature type="transmembrane region" description="Helical" evidence="1">
    <location>
        <begin position="6"/>
        <end position="23"/>
    </location>
</feature>
<gene>
    <name evidence="4" type="ORF">AS202_18995</name>
</gene>
<name>A0AAI8C7H5_9FLAO</name>
<dbReference type="Pfam" id="PF23543">
    <property type="entry name" value="DUF6688_C"/>
    <property type="match status" value="1"/>
</dbReference>
<keyword evidence="1" id="KW-0472">Membrane</keyword>
<evidence type="ECO:0000256" key="1">
    <source>
        <dbReference type="SAM" id="Phobius"/>
    </source>
</evidence>
<protein>
    <submittedName>
        <fullName evidence="4">Uncharacterized protein</fullName>
    </submittedName>
</protein>
<feature type="domain" description="DUF6688" evidence="3">
    <location>
        <begin position="253"/>
        <end position="363"/>
    </location>
</feature>
<dbReference type="KEGG" id="mod:AS202_18995"/>
<reference evidence="4 5" key="1">
    <citation type="journal article" date="2016" name="J. Zhejiang Univ. Sci. B">
        <title>Antibiotic resistance mechanisms of Myroides sp.</title>
        <authorList>
            <person name="Hu S."/>
            <person name="Yuan S."/>
            <person name="Qu H."/>
            <person name="Jiang T."/>
            <person name="Zhou Y."/>
            <person name="Wang M."/>
            <person name="Ming D."/>
        </authorList>
    </citation>
    <scope>NUCLEOTIDE SEQUENCE [LARGE SCALE GENOMIC DNA]</scope>
    <source>
        <strain evidence="4 5">PR63039</strain>
    </source>
</reference>
<dbReference type="InterPro" id="IPR056491">
    <property type="entry name" value="DUF6688_C"/>
</dbReference>
<dbReference type="InterPro" id="IPR046510">
    <property type="entry name" value="DUF6688_N"/>
</dbReference>
<feature type="domain" description="DUF6688" evidence="2">
    <location>
        <begin position="5"/>
        <end position="248"/>
    </location>
</feature>
<feature type="transmembrane region" description="Helical" evidence="1">
    <location>
        <begin position="35"/>
        <end position="56"/>
    </location>
</feature>
<sequence>MILYFFAALVLFIGFIFFVHHTFKTIKPNAPKWEYTVASFYFITFIVFVMLMMFGYNTRYDEQVDLIDGGDHEFLGENHIFTYFVYFILYHIAILMFWRKSNKLPPLQLSIGLSILLIGIVLNIFILIQLVGHDLSLIPYSNLKARIPFLFMFFPFLSLILGVSILVSILKLEHIEAKNKVFKNRFLNTCNNWLGNNLVFVESLVICAPLIVLITIVLKLFGQDYDSLSKAFTETATWTFSQHLPPPPKEHQGHYLCTVAASGTPSIVKPLREGNRHGYVIMVNRQLLIANAFEELVQDISPRLHRIIRMNYDKYGYDLCKKITSARRANAIYILMKPLEWLFLICLYLCCTDPEGMIKRQYS</sequence>
<accession>A0AAI8C7H5</accession>
<dbReference type="AlphaFoldDB" id="A0AAI8C7H5"/>
<evidence type="ECO:0000259" key="3">
    <source>
        <dbReference type="Pfam" id="PF23543"/>
    </source>
</evidence>
<feature type="transmembrane region" description="Helical" evidence="1">
    <location>
        <begin position="110"/>
        <end position="131"/>
    </location>
</feature>
<proteinExistence type="predicted"/>
<keyword evidence="1" id="KW-0812">Transmembrane</keyword>